<sequence length="502" mass="57354">AVCAQTNGVGKSHYIYKKISELQAEHENKPLLHHVEIRETTDISALVSNLLSDPTDPATPTAVHINLAHILPSHVDTLLFELLIVGMLRDTHHSKVYHRRAKKDFFFIEIPNTPGENTAKQLSFCLILPRIFLQMGRDQIDEEMPVLKEEAQGLKITFVKNELLELVGKTLAAMNKMAFDPKSRNFDVTWTGNKATPVPVQDTYDYLFEEVGVSPPLPTLLPGRRQVPTDVPKEIEKKKEHEKNKEAQTPKILLLNREQALALQQELMMAFNLPAFQRELHEIGREHERNSPGFRKAFMKLVRREQLDIIPRYGLKGSEEGVEQMLRSFQLLKDDADVQVNAAAINDLLEIDREQSIGADAPKRKSPIRNKPTQISQVRDMLKWMLKEFSKFTFQADIKDLKRCQDFNLKRTYNPRTECFEDPDGYYHLEGRPELVVMVTSTILPIYGFEPSNQGVQDMLQHCAPFFKDPELGLLLDQVNAKLGMSPAAVQRFHHVVLSLAE</sequence>
<evidence type="ECO:0000313" key="3">
    <source>
        <dbReference type="Proteomes" id="UP001178507"/>
    </source>
</evidence>
<feature type="non-terminal residue" evidence="2">
    <location>
        <position position="502"/>
    </location>
</feature>
<accession>A0AA36I460</accession>
<evidence type="ECO:0008006" key="4">
    <source>
        <dbReference type="Google" id="ProtNLM"/>
    </source>
</evidence>
<gene>
    <name evidence="2" type="ORF">EVOR1521_LOCUS8581</name>
</gene>
<name>A0AA36I460_9DINO</name>
<feature type="region of interest" description="Disordered" evidence="1">
    <location>
        <begin position="219"/>
        <end position="247"/>
    </location>
</feature>
<keyword evidence="3" id="KW-1185">Reference proteome</keyword>
<protein>
    <recommendedName>
        <fullName evidence="4">Protein C10</fullName>
    </recommendedName>
</protein>
<reference evidence="2" key="1">
    <citation type="submission" date="2023-08" db="EMBL/GenBank/DDBJ databases">
        <authorList>
            <person name="Chen Y."/>
            <person name="Shah S."/>
            <person name="Dougan E. K."/>
            <person name="Thang M."/>
            <person name="Chan C."/>
        </authorList>
    </citation>
    <scope>NUCLEOTIDE SEQUENCE</scope>
</reference>
<dbReference type="Proteomes" id="UP001178507">
    <property type="component" value="Unassembled WGS sequence"/>
</dbReference>
<proteinExistence type="predicted"/>
<feature type="compositionally biased region" description="Basic and acidic residues" evidence="1">
    <location>
        <begin position="231"/>
        <end position="247"/>
    </location>
</feature>
<dbReference type="PANTHER" id="PTHR22605:SF16">
    <property type="entry name" value="E3 UBIQUITIN-PROTEIN LIGASE RNF213"/>
    <property type="match status" value="1"/>
</dbReference>
<dbReference type="AlphaFoldDB" id="A0AA36I460"/>
<evidence type="ECO:0000313" key="2">
    <source>
        <dbReference type="EMBL" id="CAJ1380697.1"/>
    </source>
</evidence>
<dbReference type="PANTHER" id="PTHR22605">
    <property type="entry name" value="RZ-TYPE DOMAIN-CONTAINING PROTEIN"/>
    <property type="match status" value="1"/>
</dbReference>
<comment type="caution">
    <text evidence="2">The sequence shown here is derived from an EMBL/GenBank/DDBJ whole genome shotgun (WGS) entry which is preliminary data.</text>
</comment>
<dbReference type="InterPro" id="IPR031248">
    <property type="entry name" value="RNF213"/>
</dbReference>
<organism evidence="2 3">
    <name type="scientific">Effrenium voratum</name>
    <dbReference type="NCBI Taxonomy" id="2562239"/>
    <lineage>
        <taxon>Eukaryota</taxon>
        <taxon>Sar</taxon>
        <taxon>Alveolata</taxon>
        <taxon>Dinophyceae</taxon>
        <taxon>Suessiales</taxon>
        <taxon>Symbiodiniaceae</taxon>
        <taxon>Effrenium</taxon>
    </lineage>
</organism>
<dbReference type="GO" id="GO:0004842">
    <property type="term" value="F:ubiquitin-protein transferase activity"/>
    <property type="evidence" value="ECO:0007669"/>
    <property type="project" value="InterPro"/>
</dbReference>
<evidence type="ECO:0000256" key="1">
    <source>
        <dbReference type="SAM" id="MobiDB-lite"/>
    </source>
</evidence>
<dbReference type="GO" id="GO:0016887">
    <property type="term" value="F:ATP hydrolysis activity"/>
    <property type="evidence" value="ECO:0007669"/>
    <property type="project" value="InterPro"/>
</dbReference>
<dbReference type="EMBL" id="CAUJNA010000738">
    <property type="protein sequence ID" value="CAJ1380697.1"/>
    <property type="molecule type" value="Genomic_DNA"/>
</dbReference>